<keyword evidence="10" id="KW-1185">Reference proteome</keyword>
<dbReference type="SUPFAM" id="SSF161098">
    <property type="entry name" value="MetI-like"/>
    <property type="match status" value="1"/>
</dbReference>
<feature type="domain" description="ABC transmembrane type-1" evidence="8">
    <location>
        <begin position="88"/>
        <end position="275"/>
    </location>
</feature>
<dbReference type="Proteomes" id="UP001193081">
    <property type="component" value="Unassembled WGS sequence"/>
</dbReference>
<dbReference type="RefSeq" id="WP_135479855.1">
    <property type="nucleotide sequence ID" value="NZ_SIJK02000039.1"/>
</dbReference>
<dbReference type="InterPro" id="IPR035906">
    <property type="entry name" value="MetI-like_sf"/>
</dbReference>
<dbReference type="EMBL" id="SIJK02000039">
    <property type="protein sequence ID" value="MBP1467686.1"/>
    <property type="molecule type" value="Genomic_DNA"/>
</dbReference>
<gene>
    <name evidence="9" type="ORF">EYB53_018370</name>
</gene>
<dbReference type="PANTHER" id="PTHR43744:SF8">
    <property type="entry name" value="SN-GLYCEROL-3-PHOSPHATE TRANSPORT SYSTEM PERMEASE PROTEIN UGPE"/>
    <property type="match status" value="1"/>
</dbReference>
<feature type="transmembrane region" description="Helical" evidence="7">
    <location>
        <begin position="254"/>
        <end position="275"/>
    </location>
</feature>
<keyword evidence="3" id="KW-1003">Cell membrane</keyword>
<feature type="transmembrane region" description="Helical" evidence="7">
    <location>
        <begin position="123"/>
        <end position="143"/>
    </location>
</feature>
<dbReference type="PROSITE" id="PS50928">
    <property type="entry name" value="ABC_TM1"/>
    <property type="match status" value="1"/>
</dbReference>
<dbReference type="CDD" id="cd06261">
    <property type="entry name" value="TM_PBP2"/>
    <property type="match status" value="1"/>
</dbReference>
<keyword evidence="2 7" id="KW-0813">Transport</keyword>
<evidence type="ECO:0000313" key="9">
    <source>
        <dbReference type="EMBL" id="MBP1467686.1"/>
    </source>
</evidence>
<evidence type="ECO:0000256" key="5">
    <source>
        <dbReference type="ARBA" id="ARBA00022989"/>
    </source>
</evidence>
<feature type="transmembrane region" description="Helical" evidence="7">
    <location>
        <begin position="196"/>
        <end position="221"/>
    </location>
</feature>
<name>A0ABS4DE14_9CHLR</name>
<evidence type="ECO:0000256" key="2">
    <source>
        <dbReference type="ARBA" id="ARBA00022448"/>
    </source>
</evidence>
<evidence type="ECO:0000259" key="8">
    <source>
        <dbReference type="PROSITE" id="PS50928"/>
    </source>
</evidence>
<comment type="subcellular location">
    <subcellularLocation>
        <location evidence="1 7">Cell membrane</location>
        <topology evidence="1 7">Multi-pass membrane protein</topology>
    </subcellularLocation>
</comment>
<protein>
    <submittedName>
        <fullName evidence="9">Carbohydrate ABC transporter permease</fullName>
    </submittedName>
</protein>
<dbReference type="PANTHER" id="PTHR43744">
    <property type="entry name" value="ABC TRANSPORTER PERMEASE PROTEIN MG189-RELATED-RELATED"/>
    <property type="match status" value="1"/>
</dbReference>
<comment type="similarity">
    <text evidence="7">Belongs to the binding-protein-dependent transport system permease family.</text>
</comment>
<accession>A0ABS4DE14</accession>
<feature type="transmembrane region" description="Helical" evidence="7">
    <location>
        <begin position="155"/>
        <end position="175"/>
    </location>
</feature>
<keyword evidence="4 7" id="KW-0812">Transmembrane</keyword>
<keyword evidence="5 7" id="KW-1133">Transmembrane helix</keyword>
<sequence length="290" mass="32404">MSTITNPETTALPERRLFPVKRFNWIRFVSYLILGLFAIVYLGPLMMLVITSLKTMPEFMKSATALPSGLHFQNFIDAWQRANFLRYMTNTLIYTVSATVVYVVMAVFVAFPISRGYVKGAGWLLTLYVIALFLPVALIPQFQLMLGLGLYNNPFGYVMLFLVNPIGIVILVNYIKTLPIELDEAAAMDGCGYFRFVTSIVFPLIQPAIATIAVLHAIGIWNELILPTIYLTSKDYYPITRGMIVFQGVYGSEWPTLAAAVLIMTLPMLLLFLVLQRYIVSGLTAGAVKG</sequence>
<dbReference type="Gene3D" id="1.10.3720.10">
    <property type="entry name" value="MetI-like"/>
    <property type="match status" value="1"/>
</dbReference>
<evidence type="ECO:0000256" key="3">
    <source>
        <dbReference type="ARBA" id="ARBA00022475"/>
    </source>
</evidence>
<keyword evidence="6 7" id="KW-0472">Membrane</keyword>
<feature type="transmembrane region" description="Helical" evidence="7">
    <location>
        <begin position="25"/>
        <end position="50"/>
    </location>
</feature>
<evidence type="ECO:0000256" key="4">
    <source>
        <dbReference type="ARBA" id="ARBA00022692"/>
    </source>
</evidence>
<reference evidence="9 10" key="1">
    <citation type="submission" date="2021-03" db="EMBL/GenBank/DDBJ databases">
        <authorList>
            <person name="Grouzdev D.S."/>
        </authorList>
    </citation>
    <scope>NUCLEOTIDE SEQUENCE [LARGE SCALE GENOMIC DNA]</scope>
    <source>
        <strain evidence="9 10">M50-1</strain>
    </source>
</reference>
<evidence type="ECO:0000313" key="10">
    <source>
        <dbReference type="Proteomes" id="UP001193081"/>
    </source>
</evidence>
<organism evidence="9 10">
    <name type="scientific">Candidatus Chloroploca mongolica</name>
    <dbReference type="NCBI Taxonomy" id="2528176"/>
    <lineage>
        <taxon>Bacteria</taxon>
        <taxon>Bacillati</taxon>
        <taxon>Chloroflexota</taxon>
        <taxon>Chloroflexia</taxon>
        <taxon>Chloroflexales</taxon>
        <taxon>Chloroflexineae</taxon>
        <taxon>Oscillochloridaceae</taxon>
        <taxon>Candidatus Chloroploca</taxon>
    </lineage>
</organism>
<evidence type="ECO:0000256" key="1">
    <source>
        <dbReference type="ARBA" id="ARBA00004651"/>
    </source>
</evidence>
<feature type="transmembrane region" description="Helical" evidence="7">
    <location>
        <begin position="92"/>
        <end position="111"/>
    </location>
</feature>
<evidence type="ECO:0000256" key="6">
    <source>
        <dbReference type="ARBA" id="ARBA00023136"/>
    </source>
</evidence>
<comment type="caution">
    <text evidence="9">The sequence shown here is derived from an EMBL/GenBank/DDBJ whole genome shotgun (WGS) entry which is preliminary data.</text>
</comment>
<evidence type="ECO:0000256" key="7">
    <source>
        <dbReference type="RuleBase" id="RU363032"/>
    </source>
</evidence>
<proteinExistence type="inferred from homology"/>
<dbReference type="InterPro" id="IPR000515">
    <property type="entry name" value="MetI-like"/>
</dbReference>
<dbReference type="Pfam" id="PF00528">
    <property type="entry name" value="BPD_transp_1"/>
    <property type="match status" value="1"/>
</dbReference>